<reference evidence="2" key="1">
    <citation type="journal article" date="2019" name="Curr. Biol.">
        <title>Genome Sequence of Striga asiatica Provides Insight into the Evolution of Plant Parasitism.</title>
        <authorList>
            <person name="Yoshida S."/>
            <person name="Kim S."/>
            <person name="Wafula E.K."/>
            <person name="Tanskanen J."/>
            <person name="Kim Y.M."/>
            <person name="Honaas L."/>
            <person name="Yang Z."/>
            <person name="Spallek T."/>
            <person name="Conn C.E."/>
            <person name="Ichihashi Y."/>
            <person name="Cheong K."/>
            <person name="Cui S."/>
            <person name="Der J.P."/>
            <person name="Gundlach H."/>
            <person name="Jiao Y."/>
            <person name="Hori C."/>
            <person name="Ishida J.K."/>
            <person name="Kasahara H."/>
            <person name="Kiba T."/>
            <person name="Kim M.S."/>
            <person name="Koo N."/>
            <person name="Laohavisit A."/>
            <person name="Lee Y.H."/>
            <person name="Lumba S."/>
            <person name="McCourt P."/>
            <person name="Mortimer J.C."/>
            <person name="Mutuku J.M."/>
            <person name="Nomura T."/>
            <person name="Sasaki-Sekimoto Y."/>
            <person name="Seto Y."/>
            <person name="Wang Y."/>
            <person name="Wakatake T."/>
            <person name="Sakakibara H."/>
            <person name="Demura T."/>
            <person name="Yamaguchi S."/>
            <person name="Yoneyama K."/>
            <person name="Manabe R.I."/>
            <person name="Nelson D.C."/>
            <person name="Schulman A.H."/>
            <person name="Timko M.P."/>
            <person name="dePamphilis C.W."/>
            <person name="Choi D."/>
            <person name="Shirasu K."/>
        </authorList>
    </citation>
    <scope>NUCLEOTIDE SEQUENCE [LARGE SCALE GENOMIC DNA]</scope>
    <source>
        <strain evidence="2">cv. UVA1</strain>
    </source>
</reference>
<evidence type="ECO:0000313" key="1">
    <source>
        <dbReference type="EMBL" id="GER40023.1"/>
    </source>
</evidence>
<protein>
    <submittedName>
        <fullName evidence="1">1-deoxy-D-xylulose-5-phosphate synthase</fullName>
    </submittedName>
</protein>
<keyword evidence="2" id="KW-1185">Reference proteome</keyword>
<sequence>MNIQFLKETNDQNVKQKSQLLVSHANRRGTPFFLPSEKAQRLTFLPRDENEHSCPTRGYKSVRRGTTEPRFWVGSSLRTRRRVTMEMVEIGRARRFRKRSSDNERKKANLLNFYFLLKCGSRLSSQSSTEEAINESIVDYVGIGTFAFFDYSTGKLLGFALGFLSECKLKWFKYFNNFCVVFLARHMLVAIEMDKYKSLEIRRRSTSQPSYTPWRTFQDPPSPSINNLVFPGEFVSLEDVISSFPVDERKSIS</sequence>
<evidence type="ECO:0000313" key="2">
    <source>
        <dbReference type="Proteomes" id="UP000325081"/>
    </source>
</evidence>
<dbReference type="AlphaFoldDB" id="A0A5A7Q4A5"/>
<organism evidence="1 2">
    <name type="scientific">Striga asiatica</name>
    <name type="common">Asiatic witchweed</name>
    <name type="synonym">Buchnera asiatica</name>
    <dbReference type="NCBI Taxonomy" id="4170"/>
    <lineage>
        <taxon>Eukaryota</taxon>
        <taxon>Viridiplantae</taxon>
        <taxon>Streptophyta</taxon>
        <taxon>Embryophyta</taxon>
        <taxon>Tracheophyta</taxon>
        <taxon>Spermatophyta</taxon>
        <taxon>Magnoliopsida</taxon>
        <taxon>eudicotyledons</taxon>
        <taxon>Gunneridae</taxon>
        <taxon>Pentapetalae</taxon>
        <taxon>asterids</taxon>
        <taxon>lamiids</taxon>
        <taxon>Lamiales</taxon>
        <taxon>Orobanchaceae</taxon>
        <taxon>Buchnereae</taxon>
        <taxon>Striga</taxon>
    </lineage>
</organism>
<dbReference type="EMBL" id="BKCP01005805">
    <property type="protein sequence ID" value="GER40023.1"/>
    <property type="molecule type" value="Genomic_DNA"/>
</dbReference>
<dbReference type="Proteomes" id="UP000325081">
    <property type="component" value="Unassembled WGS sequence"/>
</dbReference>
<comment type="caution">
    <text evidence="1">The sequence shown here is derived from an EMBL/GenBank/DDBJ whole genome shotgun (WGS) entry which is preliminary data.</text>
</comment>
<gene>
    <name evidence="1" type="ORF">STAS_16668</name>
</gene>
<accession>A0A5A7Q4A5</accession>
<name>A0A5A7Q4A5_STRAF</name>
<proteinExistence type="predicted"/>